<evidence type="ECO:0000313" key="10">
    <source>
        <dbReference type="EMBL" id="HJF08242.1"/>
    </source>
</evidence>
<protein>
    <submittedName>
        <fullName evidence="10">TolC family protein</fullName>
    </submittedName>
</protein>
<dbReference type="GO" id="GO:0015562">
    <property type="term" value="F:efflux transmembrane transporter activity"/>
    <property type="evidence" value="ECO:0007669"/>
    <property type="project" value="InterPro"/>
</dbReference>
<comment type="subcellular location">
    <subcellularLocation>
        <location evidence="1">Cell outer membrane</location>
    </subcellularLocation>
</comment>
<accession>A0A921FDR7</accession>
<dbReference type="GO" id="GO:0009279">
    <property type="term" value="C:cell outer membrane"/>
    <property type="evidence" value="ECO:0007669"/>
    <property type="project" value="UniProtKB-SubCell"/>
</dbReference>
<evidence type="ECO:0000313" key="11">
    <source>
        <dbReference type="Proteomes" id="UP000718012"/>
    </source>
</evidence>
<comment type="similarity">
    <text evidence="2">Belongs to the outer membrane factor (OMF) (TC 1.B.17) family.</text>
</comment>
<keyword evidence="4" id="KW-1134">Transmembrane beta strand</keyword>
<dbReference type="PANTHER" id="PTHR30026">
    <property type="entry name" value="OUTER MEMBRANE PROTEIN TOLC"/>
    <property type="match status" value="1"/>
</dbReference>
<evidence type="ECO:0000256" key="1">
    <source>
        <dbReference type="ARBA" id="ARBA00004442"/>
    </source>
</evidence>
<dbReference type="GO" id="GO:0015288">
    <property type="term" value="F:porin activity"/>
    <property type="evidence" value="ECO:0007669"/>
    <property type="project" value="TreeGrafter"/>
</dbReference>
<feature type="coiled-coil region" evidence="8">
    <location>
        <begin position="365"/>
        <end position="392"/>
    </location>
</feature>
<dbReference type="InterPro" id="IPR003423">
    <property type="entry name" value="OMP_efflux"/>
</dbReference>
<gene>
    <name evidence="10" type="ORF">K8U81_08650</name>
</gene>
<dbReference type="Pfam" id="PF02321">
    <property type="entry name" value="OEP"/>
    <property type="match status" value="2"/>
</dbReference>
<keyword evidence="6" id="KW-0472">Membrane</keyword>
<dbReference type="InterPro" id="IPR051906">
    <property type="entry name" value="TolC-like"/>
</dbReference>
<keyword evidence="7" id="KW-0998">Cell outer membrane</keyword>
<dbReference type="AlphaFoldDB" id="A0A921FDR7"/>
<reference evidence="10" key="1">
    <citation type="journal article" date="2021" name="PeerJ">
        <title>Extensive microbial diversity within the chicken gut microbiome revealed by metagenomics and culture.</title>
        <authorList>
            <person name="Gilroy R."/>
            <person name="Ravi A."/>
            <person name="Getino M."/>
            <person name="Pursley I."/>
            <person name="Horton D.L."/>
            <person name="Alikhan N.F."/>
            <person name="Baker D."/>
            <person name="Gharbi K."/>
            <person name="Hall N."/>
            <person name="Watson M."/>
            <person name="Adriaenssens E.M."/>
            <person name="Foster-Nyarko E."/>
            <person name="Jarju S."/>
            <person name="Secka A."/>
            <person name="Antonio M."/>
            <person name="Oren A."/>
            <person name="Chaudhuri R.R."/>
            <person name="La Ragione R."/>
            <person name="Hildebrand F."/>
            <person name="Pallen M.J."/>
        </authorList>
    </citation>
    <scope>NUCLEOTIDE SEQUENCE</scope>
    <source>
        <strain evidence="10">CHK165-8395</strain>
    </source>
</reference>
<keyword evidence="3" id="KW-0813">Transport</keyword>
<dbReference type="GO" id="GO:1990281">
    <property type="term" value="C:efflux pump complex"/>
    <property type="evidence" value="ECO:0007669"/>
    <property type="project" value="TreeGrafter"/>
</dbReference>
<dbReference type="SUPFAM" id="SSF56954">
    <property type="entry name" value="Outer membrane efflux proteins (OEP)"/>
    <property type="match status" value="1"/>
</dbReference>
<keyword evidence="8" id="KW-0175">Coiled coil</keyword>
<dbReference type="PANTHER" id="PTHR30026:SF23">
    <property type="entry name" value="TO APRF-PUTATIVE OUTER MEMBRANE EFFLUX PROTEIN OR SECRETED ALKALINE PHOSPHATASE-RELATED"/>
    <property type="match status" value="1"/>
</dbReference>
<dbReference type="Proteomes" id="UP000718012">
    <property type="component" value="Unassembled WGS sequence"/>
</dbReference>
<evidence type="ECO:0000256" key="5">
    <source>
        <dbReference type="ARBA" id="ARBA00022692"/>
    </source>
</evidence>
<evidence type="ECO:0000256" key="4">
    <source>
        <dbReference type="ARBA" id="ARBA00022452"/>
    </source>
</evidence>
<evidence type="ECO:0000256" key="6">
    <source>
        <dbReference type="ARBA" id="ARBA00023136"/>
    </source>
</evidence>
<keyword evidence="5" id="KW-0812">Transmembrane</keyword>
<evidence type="ECO:0000256" key="2">
    <source>
        <dbReference type="ARBA" id="ARBA00007613"/>
    </source>
</evidence>
<dbReference type="EMBL" id="DYXD01000193">
    <property type="protein sequence ID" value="HJF08242.1"/>
    <property type="molecule type" value="Genomic_DNA"/>
</dbReference>
<evidence type="ECO:0000256" key="3">
    <source>
        <dbReference type="ARBA" id="ARBA00022448"/>
    </source>
</evidence>
<comment type="caution">
    <text evidence="10">The sequence shown here is derived from an EMBL/GenBank/DDBJ whole genome shotgun (WGS) entry which is preliminary data.</text>
</comment>
<feature type="signal peptide" evidence="9">
    <location>
        <begin position="1"/>
        <end position="23"/>
    </location>
</feature>
<dbReference type="Gene3D" id="1.20.1600.10">
    <property type="entry name" value="Outer membrane efflux proteins (OEP)"/>
    <property type="match status" value="1"/>
</dbReference>
<organism evidence="10 11">
    <name type="scientific">Phocaeicola coprocola</name>
    <dbReference type="NCBI Taxonomy" id="310298"/>
    <lineage>
        <taxon>Bacteria</taxon>
        <taxon>Pseudomonadati</taxon>
        <taxon>Bacteroidota</taxon>
        <taxon>Bacteroidia</taxon>
        <taxon>Bacteroidales</taxon>
        <taxon>Bacteroidaceae</taxon>
        <taxon>Phocaeicola</taxon>
    </lineage>
</organism>
<sequence>MYSKIYKYLLVFLLSGSYCKSIASPADSLFLTVDELFRLGVENSLKLQADKVQESMAHEQVKTARTSLLPDLQIGLNGGVIGQPVVFQHGLSDATYPDTPDWSQNYAINFTQPLYQGGKIRYAIHKADLKKEIASLQTVTDRADIKLNLLEQYMSLFSLFRQHDVLTRNIEESERRLKDIKQMKKEGLITNNDVLRSEMQLTNDRLSLTETENSIALVSQQLDILLGINENCLLLPDTALLYRSIALEKYNDYVAQACMNDPGILLLRKQTEVAQNDVRLAKAEYLPNISLYAANTLARPISRTMADMYNNNWNIGLSVSYPLSSLYKNNHKTKESKLAVRLSQNIEEQKVQQIKVNVRTAYLRHHEALQQVEALKLSVKQAEENYRIMQNRYLNQLAILTDLLDANSVRLNAELQLTSARTRVIYTYYQLERACGRL</sequence>
<evidence type="ECO:0000256" key="9">
    <source>
        <dbReference type="SAM" id="SignalP"/>
    </source>
</evidence>
<feature type="chain" id="PRO_5037896050" evidence="9">
    <location>
        <begin position="24"/>
        <end position="438"/>
    </location>
</feature>
<keyword evidence="9" id="KW-0732">Signal</keyword>
<reference evidence="10" key="2">
    <citation type="submission" date="2021-09" db="EMBL/GenBank/DDBJ databases">
        <authorList>
            <person name="Gilroy R."/>
        </authorList>
    </citation>
    <scope>NUCLEOTIDE SEQUENCE</scope>
    <source>
        <strain evidence="10">CHK165-8395</strain>
    </source>
</reference>
<name>A0A921FDR7_9BACT</name>
<evidence type="ECO:0000256" key="7">
    <source>
        <dbReference type="ARBA" id="ARBA00023237"/>
    </source>
</evidence>
<evidence type="ECO:0000256" key="8">
    <source>
        <dbReference type="SAM" id="Coils"/>
    </source>
</evidence>
<proteinExistence type="inferred from homology"/>